<gene>
    <name evidence="2" type="ORF">LSG31_17140</name>
</gene>
<feature type="transmembrane region" description="Helical" evidence="1">
    <location>
        <begin position="94"/>
        <end position="117"/>
    </location>
</feature>
<dbReference type="PANTHER" id="PTHR34821:SF2">
    <property type="entry name" value="INNER MEMBRANE PROTEIN YDCZ"/>
    <property type="match status" value="1"/>
</dbReference>
<name>A0ABY4CGF0_9BACL</name>
<feature type="transmembrane region" description="Helical" evidence="1">
    <location>
        <begin position="36"/>
        <end position="54"/>
    </location>
</feature>
<keyword evidence="3" id="KW-1185">Reference proteome</keyword>
<dbReference type="RefSeq" id="WP_347436281.1">
    <property type="nucleotide sequence ID" value="NZ_CP089291.1"/>
</dbReference>
<evidence type="ECO:0000313" key="2">
    <source>
        <dbReference type="EMBL" id="UOF89592.1"/>
    </source>
</evidence>
<sequence length="146" mass="15076">MNGYIMSVLLAVLAGGMGAVQGTVNAGIGKINGQYVMIIGVSIVQAIVSSVILLKNGWPPSSSNLFSPWMILAGILGVGIMFGISSSIGSIGPLTVYVLVILGQIMTSSVINHFGMLGVPRMPITPQKIASILIILLGVYCLSKSS</sequence>
<evidence type="ECO:0000313" key="3">
    <source>
        <dbReference type="Proteomes" id="UP000830167"/>
    </source>
</evidence>
<dbReference type="EMBL" id="CP089291">
    <property type="protein sequence ID" value="UOF89592.1"/>
    <property type="molecule type" value="Genomic_DNA"/>
</dbReference>
<dbReference type="Proteomes" id="UP000830167">
    <property type="component" value="Chromosome"/>
</dbReference>
<keyword evidence="1" id="KW-0812">Transmembrane</keyword>
<feature type="transmembrane region" description="Helical" evidence="1">
    <location>
        <begin position="129"/>
        <end position="145"/>
    </location>
</feature>
<feature type="transmembrane region" description="Helical" evidence="1">
    <location>
        <begin position="66"/>
        <end position="88"/>
    </location>
</feature>
<dbReference type="PANTHER" id="PTHR34821">
    <property type="entry name" value="INNER MEMBRANE PROTEIN YDCZ"/>
    <property type="match status" value="1"/>
</dbReference>
<protein>
    <submittedName>
        <fullName evidence="2">DMT family transporter</fullName>
    </submittedName>
</protein>
<dbReference type="InterPro" id="IPR006750">
    <property type="entry name" value="YdcZ"/>
</dbReference>
<evidence type="ECO:0000256" key="1">
    <source>
        <dbReference type="SAM" id="Phobius"/>
    </source>
</evidence>
<dbReference type="Pfam" id="PF04657">
    <property type="entry name" value="DMT_YdcZ"/>
    <property type="match status" value="1"/>
</dbReference>
<keyword evidence="1" id="KW-0472">Membrane</keyword>
<reference evidence="2" key="1">
    <citation type="submission" date="2021-12" db="EMBL/GenBank/DDBJ databases">
        <title>Alicyclobacillaceae gen. nov., sp. nov., isolated from chalcocite enrichment system.</title>
        <authorList>
            <person name="Jiang Z."/>
        </authorList>
    </citation>
    <scope>NUCLEOTIDE SEQUENCE</scope>
    <source>
        <strain evidence="2">MYW30-H2</strain>
    </source>
</reference>
<keyword evidence="1" id="KW-1133">Transmembrane helix</keyword>
<accession>A0ABY4CGF0</accession>
<proteinExistence type="predicted"/>
<organism evidence="2 3">
    <name type="scientific">Fodinisporobacter ferrooxydans</name>
    <dbReference type="NCBI Taxonomy" id="2901836"/>
    <lineage>
        <taxon>Bacteria</taxon>
        <taxon>Bacillati</taxon>
        <taxon>Bacillota</taxon>
        <taxon>Bacilli</taxon>
        <taxon>Bacillales</taxon>
        <taxon>Alicyclobacillaceae</taxon>
        <taxon>Fodinisporobacter</taxon>
    </lineage>
</organism>